<feature type="transmembrane region" description="Helical" evidence="1">
    <location>
        <begin position="87"/>
        <end position="106"/>
    </location>
</feature>
<protein>
    <submittedName>
        <fullName evidence="2">Uncharacterized protein</fullName>
    </submittedName>
</protein>
<proteinExistence type="predicted"/>
<feature type="transmembrane region" description="Helical" evidence="1">
    <location>
        <begin position="361"/>
        <end position="384"/>
    </location>
</feature>
<evidence type="ECO:0000313" key="3">
    <source>
        <dbReference type="EMBL" id="CAL4795070.1"/>
    </source>
</evidence>
<feature type="transmembrane region" description="Helical" evidence="1">
    <location>
        <begin position="258"/>
        <end position="275"/>
    </location>
</feature>
<keyword evidence="1" id="KW-0472">Membrane</keyword>
<evidence type="ECO:0000313" key="2">
    <source>
        <dbReference type="EMBL" id="CAI4007758.1"/>
    </source>
</evidence>
<keyword evidence="4" id="KW-1185">Reference proteome</keyword>
<feature type="transmembrane region" description="Helical" evidence="1">
    <location>
        <begin position="287"/>
        <end position="308"/>
    </location>
</feature>
<keyword evidence="1" id="KW-0812">Transmembrane</keyword>
<name>A0A9P1DFN3_9DINO</name>
<dbReference type="AlphaFoldDB" id="A0A9P1DFN3"/>
<keyword evidence="1" id="KW-1133">Transmembrane helix</keyword>
<dbReference type="EMBL" id="CAMXCT030004113">
    <property type="protein sequence ID" value="CAL4795070.1"/>
    <property type="molecule type" value="Genomic_DNA"/>
</dbReference>
<accession>A0A9P1DFN3</accession>
<evidence type="ECO:0000256" key="1">
    <source>
        <dbReference type="SAM" id="Phobius"/>
    </source>
</evidence>
<feature type="transmembrane region" description="Helical" evidence="1">
    <location>
        <begin position="169"/>
        <end position="188"/>
    </location>
</feature>
<evidence type="ECO:0000313" key="4">
    <source>
        <dbReference type="Proteomes" id="UP001152797"/>
    </source>
</evidence>
<sequence>MKVPGSWTPVQYLWKSRVPLIAVPVLIGLQNWHAEHPSDTDALGTQNILVEVLLLLGLALGTGYLRLPFSITWWLVLLAAYAIQTRFLLGVATVLSLSVLLTWYGLRFQHAAAISALWAGAPMTSRWCRVAWQLWDLCVHLWPAVMMIYSHGPSWTAPATAGVVTPLSALVALPMSLTWLCGLSLGLTEDAIRQGDLSLSRHAYRVSSELPKEAWIFVHASHGVVCLTWILALLLPGIALGVTGLFILMGIVKQPFTTAWWCMFATCMCFNYGPLRQWRLVEQPANLKLLEGLCCICAATMSLGFYGAQVFSPWAFRSMVLNWAVRPLARWFPSISKPLLHAVETKTFWILARLGDSMLHLIPSIVAVCLFHSSVTFLSALVAFPMNLVWLYSAGARSLEATNELYGVEPHLASGTLHFVYGSHWLVCTGVAAWCAIDEGTAWT</sequence>
<gene>
    <name evidence="2" type="ORF">C1SCF055_LOCUS33285</name>
</gene>
<dbReference type="EMBL" id="CAMXCT010004113">
    <property type="protein sequence ID" value="CAI4007758.1"/>
    <property type="molecule type" value="Genomic_DNA"/>
</dbReference>
<organism evidence="2">
    <name type="scientific">Cladocopium goreaui</name>
    <dbReference type="NCBI Taxonomy" id="2562237"/>
    <lineage>
        <taxon>Eukaryota</taxon>
        <taxon>Sar</taxon>
        <taxon>Alveolata</taxon>
        <taxon>Dinophyceae</taxon>
        <taxon>Suessiales</taxon>
        <taxon>Symbiodiniaceae</taxon>
        <taxon>Cladocopium</taxon>
    </lineage>
</organism>
<feature type="transmembrane region" description="Helical" evidence="1">
    <location>
        <begin position="224"/>
        <end position="252"/>
    </location>
</feature>
<dbReference type="Proteomes" id="UP001152797">
    <property type="component" value="Unassembled WGS sequence"/>
</dbReference>
<reference evidence="3 4" key="2">
    <citation type="submission" date="2024-05" db="EMBL/GenBank/DDBJ databases">
        <authorList>
            <person name="Chen Y."/>
            <person name="Shah S."/>
            <person name="Dougan E. K."/>
            <person name="Thang M."/>
            <person name="Chan C."/>
        </authorList>
    </citation>
    <scope>NUCLEOTIDE SEQUENCE [LARGE SCALE GENOMIC DNA]</scope>
</reference>
<feature type="transmembrane region" description="Helical" evidence="1">
    <location>
        <begin position="48"/>
        <end position="67"/>
    </location>
</feature>
<comment type="caution">
    <text evidence="2">The sequence shown here is derived from an EMBL/GenBank/DDBJ whole genome shotgun (WGS) entry which is preliminary data.</text>
</comment>
<dbReference type="OrthoDB" id="10372710at2759"/>
<reference evidence="2" key="1">
    <citation type="submission" date="2022-10" db="EMBL/GenBank/DDBJ databases">
        <authorList>
            <person name="Chen Y."/>
            <person name="Dougan E. K."/>
            <person name="Chan C."/>
            <person name="Rhodes N."/>
            <person name="Thang M."/>
        </authorList>
    </citation>
    <scope>NUCLEOTIDE SEQUENCE</scope>
</reference>
<dbReference type="EMBL" id="CAMXCT020004113">
    <property type="protein sequence ID" value="CAL1161133.1"/>
    <property type="molecule type" value="Genomic_DNA"/>
</dbReference>